<proteinExistence type="predicted"/>
<dbReference type="EMBL" id="DS028235">
    <property type="protein sequence ID" value="EEY53754.1"/>
    <property type="molecule type" value="Genomic_DNA"/>
</dbReference>
<dbReference type="GeneID" id="9470029"/>
<reference evidence="3" key="1">
    <citation type="journal article" date="2009" name="Nature">
        <title>Genome sequence and analysis of the Irish potato famine pathogen Phytophthora infestans.</title>
        <authorList>
            <consortium name="The Broad Institute Genome Sequencing Platform"/>
            <person name="Haas B.J."/>
            <person name="Kamoun S."/>
            <person name="Zody M.C."/>
            <person name="Jiang R.H."/>
            <person name="Handsaker R.E."/>
            <person name="Cano L.M."/>
            <person name="Grabherr M."/>
            <person name="Kodira C.D."/>
            <person name="Raffaele S."/>
            <person name="Torto-Alalibo T."/>
            <person name="Bozkurt T.O."/>
            <person name="Ah-Fong A.M."/>
            <person name="Alvarado L."/>
            <person name="Anderson V.L."/>
            <person name="Armstrong M.R."/>
            <person name="Avrova A."/>
            <person name="Baxter L."/>
            <person name="Beynon J."/>
            <person name="Boevink P.C."/>
            <person name="Bollmann S.R."/>
            <person name="Bos J.I."/>
            <person name="Bulone V."/>
            <person name="Cai G."/>
            <person name="Cakir C."/>
            <person name="Carrington J.C."/>
            <person name="Chawner M."/>
            <person name="Conti L."/>
            <person name="Costanzo S."/>
            <person name="Ewan R."/>
            <person name="Fahlgren N."/>
            <person name="Fischbach M.A."/>
            <person name="Fugelstad J."/>
            <person name="Gilroy E.M."/>
            <person name="Gnerre S."/>
            <person name="Green P.J."/>
            <person name="Grenville-Briggs L.J."/>
            <person name="Griffith J."/>
            <person name="Grunwald N.J."/>
            <person name="Horn K."/>
            <person name="Horner N.R."/>
            <person name="Hu C.H."/>
            <person name="Huitema E."/>
            <person name="Jeong D.H."/>
            <person name="Jones A.M."/>
            <person name="Jones J.D."/>
            <person name="Jones R.W."/>
            <person name="Karlsson E.K."/>
            <person name="Kunjeti S.G."/>
            <person name="Lamour K."/>
            <person name="Liu Z."/>
            <person name="Ma L."/>
            <person name="Maclean D."/>
            <person name="Chibucos M.C."/>
            <person name="McDonald H."/>
            <person name="McWalters J."/>
            <person name="Meijer H.J."/>
            <person name="Morgan W."/>
            <person name="Morris P.F."/>
            <person name="Munro C.A."/>
            <person name="O'Neill K."/>
            <person name="Ospina-Giraldo M."/>
            <person name="Pinzon A."/>
            <person name="Pritchard L."/>
            <person name="Ramsahoye B."/>
            <person name="Ren Q."/>
            <person name="Restrepo S."/>
            <person name="Roy S."/>
            <person name="Sadanandom A."/>
            <person name="Savidor A."/>
            <person name="Schornack S."/>
            <person name="Schwartz D.C."/>
            <person name="Schumann U.D."/>
            <person name="Schwessinger B."/>
            <person name="Seyer L."/>
            <person name="Sharpe T."/>
            <person name="Silvar C."/>
            <person name="Song J."/>
            <person name="Studholme D.J."/>
            <person name="Sykes S."/>
            <person name="Thines M."/>
            <person name="van de Vondervoort P.J."/>
            <person name="Phuntumart V."/>
            <person name="Wawra S."/>
            <person name="Weide R."/>
            <person name="Win J."/>
            <person name="Young C."/>
            <person name="Zhou S."/>
            <person name="Fry W."/>
            <person name="Meyers B.C."/>
            <person name="van West P."/>
            <person name="Ristaino J."/>
            <person name="Govers F."/>
            <person name="Birch P.R."/>
            <person name="Whisson S.C."/>
            <person name="Judelson H.S."/>
            <person name="Nusbaum C."/>
        </authorList>
    </citation>
    <scope>NUCLEOTIDE SEQUENCE [LARGE SCALE GENOMIC DNA]</scope>
    <source>
        <strain evidence="3">T30-4</strain>
    </source>
</reference>
<protein>
    <submittedName>
        <fullName evidence="2">Uncharacterized protein</fullName>
    </submittedName>
</protein>
<evidence type="ECO:0000313" key="2">
    <source>
        <dbReference type="EMBL" id="EEY53754.1"/>
    </source>
</evidence>
<sequence>MKFLCARAQETDERGSGDVVAVTDAMQRHFPTGNQAIQKNEHWSCAGLKQTARVSNRRWLASRSIQSYGRVGSSPTSWRGSSPFIERPSSSLSANLKLPDTAMKKSLLLFPTLSPYRLQFM</sequence>
<evidence type="ECO:0000256" key="1">
    <source>
        <dbReference type="SAM" id="MobiDB-lite"/>
    </source>
</evidence>
<feature type="compositionally biased region" description="Polar residues" evidence="1">
    <location>
        <begin position="70"/>
        <end position="80"/>
    </location>
</feature>
<feature type="region of interest" description="Disordered" evidence="1">
    <location>
        <begin position="70"/>
        <end position="89"/>
    </location>
</feature>
<dbReference type="KEGG" id="pif:PITG_20037"/>
<accession>D0P139</accession>
<dbReference type="VEuPathDB" id="FungiDB:PITG_20037"/>
<organism evidence="2 3">
    <name type="scientific">Phytophthora infestans (strain T30-4)</name>
    <name type="common">Potato late blight agent</name>
    <dbReference type="NCBI Taxonomy" id="403677"/>
    <lineage>
        <taxon>Eukaryota</taxon>
        <taxon>Sar</taxon>
        <taxon>Stramenopiles</taxon>
        <taxon>Oomycota</taxon>
        <taxon>Peronosporomycetes</taxon>
        <taxon>Peronosporales</taxon>
        <taxon>Peronosporaceae</taxon>
        <taxon>Phytophthora</taxon>
    </lineage>
</organism>
<dbReference type="AlphaFoldDB" id="D0P139"/>
<dbReference type="InParanoid" id="D0P139"/>
<dbReference type="HOGENOM" id="CLU_2042643_0_0_1"/>
<gene>
    <name evidence="2" type="ORF">PITG_20037</name>
</gene>
<dbReference type="Proteomes" id="UP000006643">
    <property type="component" value="Unassembled WGS sequence"/>
</dbReference>
<name>D0P139_PHYIT</name>
<dbReference type="RefSeq" id="XP_002895978.1">
    <property type="nucleotide sequence ID" value="XM_002895932.1"/>
</dbReference>
<keyword evidence="3" id="KW-1185">Reference proteome</keyword>
<evidence type="ECO:0000313" key="3">
    <source>
        <dbReference type="Proteomes" id="UP000006643"/>
    </source>
</evidence>